<dbReference type="Proteomes" id="UP000515758">
    <property type="component" value="Chromosome"/>
</dbReference>
<organism evidence="1 2">
    <name type="scientific">Acinetobacter pittii</name>
    <name type="common">Acinetobacter genomosp. 3</name>
    <dbReference type="NCBI Taxonomy" id="48296"/>
    <lineage>
        <taxon>Bacteria</taxon>
        <taxon>Pseudomonadati</taxon>
        <taxon>Pseudomonadota</taxon>
        <taxon>Gammaproteobacteria</taxon>
        <taxon>Moraxellales</taxon>
        <taxon>Moraxellaceae</taxon>
        <taxon>Acinetobacter</taxon>
        <taxon>Acinetobacter calcoaceticus/baumannii complex</taxon>
    </lineage>
</organism>
<evidence type="ECO:0000313" key="1">
    <source>
        <dbReference type="EMBL" id="BBQ50102.1"/>
    </source>
</evidence>
<dbReference type="AlphaFoldDB" id="A0A6S4UXH5"/>
<proteinExistence type="predicted"/>
<reference evidence="1 2" key="1">
    <citation type="submission" date="2019-12" db="EMBL/GenBank/DDBJ databases">
        <title>complete genome sequences of Acinetobacter pittii str. WP2-W18-ESBL-11 isolated from wastewater treatment plant effluent.</title>
        <authorList>
            <person name="Sekizuka T."/>
            <person name="Itokawa K."/>
            <person name="Yatsu K."/>
            <person name="Inamine Y."/>
            <person name="Kuroda M."/>
        </authorList>
    </citation>
    <scope>NUCLEOTIDE SEQUENCE [LARGE SCALE GENOMIC DNA]</scope>
    <source>
        <strain evidence="1 2">WP2-W18-ESBL-11</strain>
    </source>
</reference>
<dbReference type="EMBL" id="AP021936">
    <property type="protein sequence ID" value="BBQ50102.1"/>
    <property type="molecule type" value="Genomic_DNA"/>
</dbReference>
<accession>A0A6S4UXH5</accession>
<sequence length="87" mass="9753">MLDLRKANITTGLNPFIKESKLDSEKIDSIKESLEDIKTSILVFKEMQVKEGNGPNTHSFLYGAAQQTIKSIEESIDKAFYSLEGND</sequence>
<gene>
    <name evidence="1" type="ORF">WP2W18E11_31000</name>
</gene>
<name>A0A6S4UXH5_ACIPI</name>
<evidence type="ECO:0000313" key="2">
    <source>
        <dbReference type="Proteomes" id="UP000515758"/>
    </source>
</evidence>
<protein>
    <submittedName>
        <fullName evidence="1">Uncharacterized protein</fullName>
    </submittedName>
</protein>